<dbReference type="EMBL" id="UINC01106000">
    <property type="protein sequence ID" value="SVC70341.1"/>
    <property type="molecule type" value="Genomic_DNA"/>
</dbReference>
<accession>A0A382PEN5</accession>
<dbReference type="AlphaFoldDB" id="A0A382PEN5"/>
<feature type="non-terminal residue" evidence="1">
    <location>
        <position position="107"/>
    </location>
</feature>
<gene>
    <name evidence="1" type="ORF">METZ01_LOCUS323195</name>
</gene>
<protein>
    <submittedName>
        <fullName evidence="1">Uncharacterized protein</fullName>
    </submittedName>
</protein>
<reference evidence="1" key="1">
    <citation type="submission" date="2018-05" db="EMBL/GenBank/DDBJ databases">
        <authorList>
            <person name="Lanie J.A."/>
            <person name="Ng W.-L."/>
            <person name="Kazmierczak K.M."/>
            <person name="Andrzejewski T.M."/>
            <person name="Davidsen T.M."/>
            <person name="Wayne K.J."/>
            <person name="Tettelin H."/>
            <person name="Glass J.I."/>
            <person name="Rusch D."/>
            <person name="Podicherti R."/>
            <person name="Tsui H.-C.T."/>
            <person name="Winkler M.E."/>
        </authorList>
    </citation>
    <scope>NUCLEOTIDE SEQUENCE</scope>
</reference>
<sequence length="107" mass="11710">MMGYPHDGDLPKVLAIKVWSPSSSGHLGSRAFIRGSCLENPERGGRGLPGGSQFEGTPSCGPICWVKAVVNTQMSWDYMYRCPVLETSTRGPVYPTARMDTEDTEDK</sequence>
<name>A0A382PEN5_9ZZZZ</name>
<organism evidence="1">
    <name type="scientific">marine metagenome</name>
    <dbReference type="NCBI Taxonomy" id="408172"/>
    <lineage>
        <taxon>unclassified sequences</taxon>
        <taxon>metagenomes</taxon>
        <taxon>ecological metagenomes</taxon>
    </lineage>
</organism>
<proteinExistence type="predicted"/>
<evidence type="ECO:0000313" key="1">
    <source>
        <dbReference type="EMBL" id="SVC70341.1"/>
    </source>
</evidence>